<feature type="compositionally biased region" description="Low complexity" evidence="2">
    <location>
        <begin position="41"/>
        <end position="59"/>
    </location>
</feature>
<dbReference type="AlphaFoldDB" id="A0A078B2D3"/>
<evidence type="ECO:0000313" key="4">
    <source>
        <dbReference type="Proteomes" id="UP000039865"/>
    </source>
</evidence>
<organism evidence="3 4">
    <name type="scientific">Stylonychia lemnae</name>
    <name type="common">Ciliate</name>
    <dbReference type="NCBI Taxonomy" id="5949"/>
    <lineage>
        <taxon>Eukaryota</taxon>
        <taxon>Sar</taxon>
        <taxon>Alveolata</taxon>
        <taxon>Ciliophora</taxon>
        <taxon>Intramacronucleata</taxon>
        <taxon>Spirotrichea</taxon>
        <taxon>Stichotrichia</taxon>
        <taxon>Sporadotrichida</taxon>
        <taxon>Oxytrichidae</taxon>
        <taxon>Stylonychinae</taxon>
        <taxon>Stylonychia</taxon>
    </lineage>
</organism>
<feature type="region of interest" description="Disordered" evidence="2">
    <location>
        <begin position="688"/>
        <end position="734"/>
    </location>
</feature>
<reference evidence="3 4" key="1">
    <citation type="submission" date="2014-06" db="EMBL/GenBank/DDBJ databases">
        <authorList>
            <person name="Swart Estienne"/>
        </authorList>
    </citation>
    <scope>NUCLEOTIDE SEQUENCE [LARGE SCALE GENOMIC DNA]</scope>
    <source>
        <strain evidence="3 4">130c</strain>
    </source>
</reference>
<dbReference type="InParanoid" id="A0A078B2D3"/>
<feature type="compositionally biased region" description="Basic residues" evidence="2">
    <location>
        <begin position="95"/>
        <end position="108"/>
    </location>
</feature>
<accession>A0A078B2D3</accession>
<sequence>MSDKKQSFLSLKPTEIIDQIKQQQPKSIISKGNKKVDSKGNSLRVSVKNSNRNSNNDSQESSEEEDEERSSGSSKNSSPRSSSPISQSSESPKNQKQKRKSTSKKRKSSSPASLLEEQEDEEEEEELVKFNMNFTQLNEYLNNMIKVINQHAKLLNTLNKEIQVRTTEQQIGDIFTLISTGLPYELLIKKLGGQPPTRRGSVMKLLGDASMLPPGFQIAGDRLTNLGHQKQSSIDEMSFGVQNQKIPSKSQLSILEGTERFLRATELMGKYLVDFKEYSHQNDCQIIRIDTELSQRVTKVEFQATLREKSKKLKNKLKNMLDQNEKKMNMLEQTLNDRLEEFKKKLSEVELNTYWKIKDYEDLLAQRVSETYMRDYVRGENNKVTRDYKEWIEKEQSTVFRRIDQIDIDMRRIREAIGDQIGELQKGTDTFTSAQDLTIQLKQIGMNLEKMQSDLKHSTIRPAGSDLVDSEKFQELLITNEKLQKKLQKVSKKFKKFQESSKLQAENFEKELQRKAEKDSLIQNQQQFFDNLTQMENETDASITKLVGEELRKLGEQIANNNKVMEKKIAKVYADVDVEKLQKQIEKKANKEEIRDKLENWEVKVTFNDKANKNMQNTVSRLEIDLVQPNLQRSPTRYQQNLNPLDQLPILQNVHSVSVYDHSKIDFPSPLDQIKGRVYGDEMPKSINNINNQFNSRHSNTNGNNGGRPTSSSIKSTSNKPIQKNSLTNLNSNAGLSGVNGKISLGSNQNAYMTHNPGMRPQTQDNSLKIGRSNFGNASQNNSTNVIKGGPLNKLLNLSSGEISQAVGVTNKTKLSVLKSKHSGYQLSNEDNNLSQVERVFRNAGND</sequence>
<evidence type="ECO:0000256" key="1">
    <source>
        <dbReference type="SAM" id="Coils"/>
    </source>
</evidence>
<name>A0A078B2D3_STYLE</name>
<evidence type="ECO:0000256" key="2">
    <source>
        <dbReference type="SAM" id="MobiDB-lite"/>
    </source>
</evidence>
<keyword evidence="1" id="KW-0175">Coiled coil</keyword>
<evidence type="ECO:0000313" key="3">
    <source>
        <dbReference type="EMBL" id="CDW88654.1"/>
    </source>
</evidence>
<feature type="compositionally biased region" description="Low complexity" evidence="2">
    <location>
        <begin position="21"/>
        <end position="31"/>
    </location>
</feature>
<gene>
    <name evidence="3" type="primary">Contig8720.g9306</name>
    <name evidence="3" type="ORF">STYLEM_17777</name>
</gene>
<dbReference type="EMBL" id="CCKQ01016780">
    <property type="protein sequence ID" value="CDW88654.1"/>
    <property type="molecule type" value="Genomic_DNA"/>
</dbReference>
<keyword evidence="4" id="KW-1185">Reference proteome</keyword>
<dbReference type="OMA" id="ICEIETN"/>
<feature type="compositionally biased region" description="Low complexity" evidence="2">
    <location>
        <begin position="71"/>
        <end position="94"/>
    </location>
</feature>
<feature type="region of interest" description="Disordered" evidence="2">
    <location>
        <begin position="21"/>
        <end position="122"/>
    </location>
</feature>
<dbReference type="Proteomes" id="UP000039865">
    <property type="component" value="Unassembled WGS sequence"/>
</dbReference>
<feature type="coiled-coil region" evidence="1">
    <location>
        <begin position="434"/>
        <end position="518"/>
    </location>
</feature>
<feature type="coiled-coil region" evidence="1">
    <location>
        <begin position="303"/>
        <end position="352"/>
    </location>
</feature>
<dbReference type="OrthoDB" id="297041at2759"/>
<proteinExistence type="predicted"/>
<protein>
    <submittedName>
        <fullName evidence="3">Uncharacterized protein</fullName>
    </submittedName>
</protein>